<comment type="caution">
    <text evidence="2">The sequence shown here is derived from an EMBL/GenBank/DDBJ whole genome shotgun (WGS) entry which is preliminary data.</text>
</comment>
<accession>A0ABW6ABL7</accession>
<keyword evidence="3" id="KW-1185">Reference proteome</keyword>
<reference evidence="3" key="1">
    <citation type="journal article" date="2019" name="Int. J. Syst. Evol. Microbiol.">
        <title>The Global Catalogue of Microorganisms (GCM) 10K type strain sequencing project: providing services to taxonomists for standard genome sequencing and annotation.</title>
        <authorList>
            <consortium name="The Broad Institute Genomics Platform"/>
            <consortium name="The Broad Institute Genome Sequencing Center for Infectious Disease"/>
            <person name="Wu L."/>
            <person name="Ma J."/>
        </authorList>
    </citation>
    <scope>NUCLEOTIDE SEQUENCE [LARGE SCALE GENOMIC DNA]</scope>
    <source>
        <strain evidence="3">KCTC 23299</strain>
    </source>
</reference>
<keyword evidence="1" id="KW-0732">Signal</keyword>
<gene>
    <name evidence="2" type="ORF">ACFS6H_15490</name>
</gene>
<dbReference type="InterPro" id="IPR011486">
    <property type="entry name" value="BBP2"/>
</dbReference>
<proteinExistence type="predicted"/>
<evidence type="ECO:0000256" key="1">
    <source>
        <dbReference type="SAM" id="SignalP"/>
    </source>
</evidence>
<dbReference type="EMBL" id="JBHUOZ010000003">
    <property type="protein sequence ID" value="MFD2921128.1"/>
    <property type="molecule type" value="Genomic_DNA"/>
</dbReference>
<organism evidence="2 3">
    <name type="scientific">Terrimonas rubra</name>
    <dbReference type="NCBI Taxonomy" id="1035890"/>
    <lineage>
        <taxon>Bacteria</taxon>
        <taxon>Pseudomonadati</taxon>
        <taxon>Bacteroidota</taxon>
        <taxon>Chitinophagia</taxon>
        <taxon>Chitinophagales</taxon>
        <taxon>Chitinophagaceae</taxon>
        <taxon>Terrimonas</taxon>
    </lineage>
</organism>
<evidence type="ECO:0000313" key="3">
    <source>
        <dbReference type="Proteomes" id="UP001597511"/>
    </source>
</evidence>
<dbReference type="Pfam" id="PF07642">
    <property type="entry name" value="BBP2"/>
    <property type="match status" value="1"/>
</dbReference>
<feature type="signal peptide" evidence="1">
    <location>
        <begin position="1"/>
        <end position="20"/>
    </location>
</feature>
<dbReference type="Proteomes" id="UP001597511">
    <property type="component" value="Unassembled WGS sequence"/>
</dbReference>
<dbReference type="RefSeq" id="WP_386100830.1">
    <property type="nucleotide sequence ID" value="NZ_JBHUOZ010000003.1"/>
</dbReference>
<evidence type="ECO:0000313" key="2">
    <source>
        <dbReference type="EMBL" id="MFD2921128.1"/>
    </source>
</evidence>
<sequence length="357" mass="38956">MLRKNLLACALHLLILPAFAQDSTTTEEKTSPLSISGSADAYYRYDFAKTKANNYTSFTPTHNTFALGMASVKFDYTMGKVNAVLDLGFGPRAKDFAYTDDGITQAIKQAYISYAPADWISFLVGTWGTHVGYEVLDPQANRNYSTSYMFSNGPFGHTGVKANITKGKHGFMLGIANATDYRVVPDDAINRKFTLAQYSLQANDNISLYVNYVGGKAPDTTISHQVDAVVTAKISDKFSIGYNGTVTGVNGWDGAKKTSSKTWWGSALYLNVDPKPWFGLTLRGEYFNDENGLKVYSGTDGGTIFATTLSANFKVGGLTFIPEFRVDNASKDYLFVKSDGTATKTAANFLFAAVYSF</sequence>
<feature type="chain" id="PRO_5045812420" evidence="1">
    <location>
        <begin position="21"/>
        <end position="357"/>
    </location>
</feature>
<name>A0ABW6ABL7_9BACT</name>
<protein>
    <submittedName>
        <fullName evidence="2">Outer membrane beta-barrel protein</fullName>
    </submittedName>
</protein>